<dbReference type="InterPro" id="IPR012337">
    <property type="entry name" value="RNaseH-like_sf"/>
</dbReference>
<dbReference type="PANTHER" id="PTHR47074:SF11">
    <property type="entry name" value="REVERSE TRANSCRIPTASE-LIKE PROTEIN"/>
    <property type="match status" value="1"/>
</dbReference>
<reference evidence="2" key="1">
    <citation type="journal article" date="2023" name="Plant J.">
        <title>Genome sequences and population genomics provide insights into the demographic history, inbreeding, and mutation load of two 'living fossil' tree species of Dipteronia.</title>
        <authorList>
            <person name="Feng Y."/>
            <person name="Comes H.P."/>
            <person name="Chen J."/>
            <person name="Zhu S."/>
            <person name="Lu R."/>
            <person name="Zhang X."/>
            <person name="Li P."/>
            <person name="Qiu J."/>
            <person name="Olsen K.M."/>
            <person name="Qiu Y."/>
        </authorList>
    </citation>
    <scope>NUCLEOTIDE SEQUENCE</scope>
    <source>
        <strain evidence="2">NBL</strain>
    </source>
</reference>
<proteinExistence type="predicted"/>
<dbReference type="PANTHER" id="PTHR47074">
    <property type="entry name" value="BNAC02G40300D PROTEIN"/>
    <property type="match status" value="1"/>
</dbReference>
<gene>
    <name evidence="2" type="ORF">Dsin_026235</name>
</gene>
<dbReference type="InterPro" id="IPR036397">
    <property type="entry name" value="RNaseH_sf"/>
</dbReference>
<organism evidence="2 3">
    <name type="scientific">Dipteronia sinensis</name>
    <dbReference type="NCBI Taxonomy" id="43782"/>
    <lineage>
        <taxon>Eukaryota</taxon>
        <taxon>Viridiplantae</taxon>
        <taxon>Streptophyta</taxon>
        <taxon>Embryophyta</taxon>
        <taxon>Tracheophyta</taxon>
        <taxon>Spermatophyta</taxon>
        <taxon>Magnoliopsida</taxon>
        <taxon>eudicotyledons</taxon>
        <taxon>Gunneridae</taxon>
        <taxon>Pentapetalae</taxon>
        <taxon>rosids</taxon>
        <taxon>malvids</taxon>
        <taxon>Sapindales</taxon>
        <taxon>Sapindaceae</taxon>
        <taxon>Hippocastanoideae</taxon>
        <taxon>Acereae</taxon>
        <taxon>Dipteronia</taxon>
    </lineage>
</organism>
<protein>
    <recommendedName>
        <fullName evidence="1">RNase H type-1 domain-containing protein</fullName>
    </recommendedName>
</protein>
<dbReference type="InterPro" id="IPR052929">
    <property type="entry name" value="RNase_H-like_EbsB-rel"/>
</dbReference>
<dbReference type="AlphaFoldDB" id="A0AAE0DXK9"/>
<evidence type="ECO:0000313" key="2">
    <source>
        <dbReference type="EMBL" id="KAK3194925.1"/>
    </source>
</evidence>
<name>A0AAE0DXK9_9ROSI</name>
<dbReference type="CDD" id="cd06222">
    <property type="entry name" value="RNase_H_like"/>
    <property type="match status" value="1"/>
</dbReference>
<dbReference type="InterPro" id="IPR044730">
    <property type="entry name" value="RNase_H-like_dom_plant"/>
</dbReference>
<accession>A0AAE0DXK9</accession>
<keyword evidence="3" id="KW-1185">Reference proteome</keyword>
<dbReference type="GO" id="GO:0003676">
    <property type="term" value="F:nucleic acid binding"/>
    <property type="evidence" value="ECO:0007669"/>
    <property type="project" value="InterPro"/>
</dbReference>
<feature type="domain" description="RNase H type-1" evidence="1">
    <location>
        <begin position="9"/>
        <end position="114"/>
    </location>
</feature>
<comment type="caution">
    <text evidence="2">The sequence shown here is derived from an EMBL/GenBank/DDBJ whole genome shotgun (WGS) entry which is preliminary data.</text>
</comment>
<evidence type="ECO:0000313" key="3">
    <source>
        <dbReference type="Proteomes" id="UP001281410"/>
    </source>
</evidence>
<dbReference type="InterPro" id="IPR002156">
    <property type="entry name" value="RNaseH_domain"/>
</dbReference>
<dbReference type="Gene3D" id="3.30.420.10">
    <property type="entry name" value="Ribonuclease H-like superfamily/Ribonuclease H"/>
    <property type="match status" value="1"/>
</dbReference>
<dbReference type="SUPFAM" id="SSF53098">
    <property type="entry name" value="Ribonuclease H-like"/>
    <property type="match status" value="1"/>
</dbReference>
<dbReference type="Proteomes" id="UP001281410">
    <property type="component" value="Unassembled WGS sequence"/>
</dbReference>
<dbReference type="Pfam" id="PF13456">
    <property type="entry name" value="RVT_3"/>
    <property type="match status" value="1"/>
</dbReference>
<dbReference type="EMBL" id="JANJYJ010000008">
    <property type="protein sequence ID" value="KAK3194925.1"/>
    <property type="molecule type" value="Genomic_DNA"/>
</dbReference>
<dbReference type="GO" id="GO:0004523">
    <property type="term" value="F:RNA-DNA hybrid ribonuclease activity"/>
    <property type="evidence" value="ECO:0007669"/>
    <property type="project" value="InterPro"/>
</dbReference>
<evidence type="ECO:0000259" key="1">
    <source>
        <dbReference type="Pfam" id="PF13456"/>
    </source>
</evidence>
<sequence length="142" mass="15110">MEAAKERCIVIRDGDGVVRVSSAQYLKAVFSPLIAELVAVLRGIRLALDMGLIPVQVETYSLNTVDLVLNGTSPPSDIGTIIGDISVLLASCPTGSVLFVPRQANGVAHRLTKMTVSTSFEGLWVESFPPCVEKLVLEDSPG</sequence>